<dbReference type="EC" id="4.3.2.2" evidence="5 13"/>
<comment type="similarity">
    <text evidence="3 14">Belongs to the lyase 1 family. Adenylosuccinate lyase subfamily.</text>
</comment>
<dbReference type="GO" id="GO:0044208">
    <property type="term" value="P:'de novo' AMP biosynthetic process"/>
    <property type="evidence" value="ECO:0007669"/>
    <property type="project" value="UniProtKB-UniPathway"/>
</dbReference>
<comment type="caution">
    <text evidence="16">The sequence shown here is derived from an EMBL/GenBank/DDBJ whole genome shotgun (WGS) entry which is preliminary data.</text>
</comment>
<dbReference type="FunFam" id="1.20.200.10:FF:000008">
    <property type="entry name" value="Adenylosuccinate lyase"/>
    <property type="match status" value="1"/>
</dbReference>
<dbReference type="InterPro" id="IPR020557">
    <property type="entry name" value="Fumarate_lyase_CS"/>
</dbReference>
<dbReference type="InterPro" id="IPR004769">
    <property type="entry name" value="Pur_lyase"/>
</dbReference>
<dbReference type="InterPro" id="IPR019468">
    <property type="entry name" value="AdenyloSucc_lyase_C"/>
</dbReference>
<comment type="subunit">
    <text evidence="4">Homotetramer. Residues from neighboring subunits contribute catalytic and substrate-binding residues to each active site.</text>
</comment>
<name>A0A8J8PEU5_9ARCH</name>
<sequence length="453" mass="50097">MLICPLDYRYGRNEMKSVFSEESRLRSQLLVEAALARAHAAVGNIPAESADEITAKANLDHVSLERVKEIEAETKHDIMAMVKALSDQCGDAGKYVHLGATSNDIVDTAAALEIKAALEIIESDLDEFICTLVKLSYAHRDTVEIGRTHGQFAIPTTFGFKIAGYVSEMMRHYERLQEIKKRACVGKMSGAIGTGAGFADKFFEIQERVMADLELGIEDAATQIVCRDRYAELVFLLGLITTSCERYATEVRNLQRSEIGEVSEAFDAKKQVGSSTMAQKRNPMLSENVCGLARIVRSYIAPQMESMILWHERDLTNSSAERFILTHSITLTDDILNKINNVFSHIEVHTYNMQRNIGSSNGFIMAESVLLTLSSKGIGRQNAHELVRQISIKAEGEGKSLREALLESDEVMALVTESELDAALDPNSYVGSAPQMVDRIVADAEKLLGKRIV</sequence>
<evidence type="ECO:0000256" key="9">
    <source>
        <dbReference type="ARBA" id="ARBA00024477"/>
    </source>
</evidence>
<reference evidence="16" key="1">
    <citation type="submission" date="2016-03" db="EMBL/GenBank/DDBJ databases">
        <authorList>
            <person name="Borrel G."/>
            <person name="Mccann A."/>
            <person name="O'Toole P.W."/>
        </authorList>
    </citation>
    <scope>NUCLEOTIDE SEQUENCE</scope>
    <source>
        <strain evidence="16">183</strain>
    </source>
</reference>
<evidence type="ECO:0000256" key="11">
    <source>
        <dbReference type="ARBA" id="ARBA00030717"/>
    </source>
</evidence>
<dbReference type="InterPro" id="IPR008948">
    <property type="entry name" value="L-Aspartase-like"/>
</dbReference>
<evidence type="ECO:0000256" key="10">
    <source>
        <dbReference type="ARBA" id="ARBA00025012"/>
    </source>
</evidence>
<keyword evidence="8 14" id="KW-0456">Lyase</keyword>
<dbReference type="Pfam" id="PF00206">
    <property type="entry name" value="Lyase_1"/>
    <property type="match status" value="1"/>
</dbReference>
<evidence type="ECO:0000313" key="17">
    <source>
        <dbReference type="Proteomes" id="UP000752814"/>
    </source>
</evidence>
<dbReference type="GO" id="GO:0070626">
    <property type="term" value="F:(S)-2-(5-amino-1-(5-phospho-D-ribosyl)imidazole-4-carboxamido) succinate lyase (fumarate-forming) activity"/>
    <property type="evidence" value="ECO:0007669"/>
    <property type="project" value="TreeGrafter"/>
</dbReference>
<dbReference type="Proteomes" id="UP000752814">
    <property type="component" value="Unassembled WGS sequence"/>
</dbReference>
<dbReference type="EMBL" id="LVVT01000001">
    <property type="protein sequence ID" value="TQS84501.1"/>
    <property type="molecule type" value="Genomic_DNA"/>
</dbReference>
<dbReference type="PRINTS" id="PR00149">
    <property type="entry name" value="FUMRATELYASE"/>
</dbReference>
<keyword evidence="7 14" id="KW-0658">Purine biosynthesis</keyword>
<comment type="catalytic activity">
    <reaction evidence="12">
        <text>N(6)-(1,2-dicarboxyethyl)-AMP = fumarate + AMP</text>
        <dbReference type="Rhea" id="RHEA:16853"/>
        <dbReference type="ChEBI" id="CHEBI:29806"/>
        <dbReference type="ChEBI" id="CHEBI:57567"/>
        <dbReference type="ChEBI" id="CHEBI:456215"/>
        <dbReference type="EC" id="4.3.2.2"/>
    </reaction>
    <physiologicalReaction direction="left-to-right" evidence="12">
        <dbReference type="Rhea" id="RHEA:16854"/>
    </physiologicalReaction>
</comment>
<evidence type="ECO:0000256" key="2">
    <source>
        <dbReference type="ARBA" id="ARBA00004734"/>
    </source>
</evidence>
<comment type="pathway">
    <text evidence="2 14">Purine metabolism; AMP biosynthesis via de novo pathway; AMP from IMP: step 2/2.</text>
</comment>
<evidence type="ECO:0000256" key="3">
    <source>
        <dbReference type="ARBA" id="ARBA00008273"/>
    </source>
</evidence>
<comment type="catalytic activity">
    <reaction evidence="9">
        <text>(2S)-2-[5-amino-1-(5-phospho-beta-D-ribosyl)imidazole-4-carboxamido]succinate = 5-amino-1-(5-phospho-beta-D-ribosyl)imidazole-4-carboxamide + fumarate</text>
        <dbReference type="Rhea" id="RHEA:23920"/>
        <dbReference type="ChEBI" id="CHEBI:29806"/>
        <dbReference type="ChEBI" id="CHEBI:58443"/>
        <dbReference type="ChEBI" id="CHEBI:58475"/>
        <dbReference type="EC" id="4.3.2.2"/>
    </reaction>
    <physiologicalReaction direction="left-to-right" evidence="9">
        <dbReference type="Rhea" id="RHEA:23921"/>
    </physiologicalReaction>
</comment>
<dbReference type="GO" id="GO:0006189">
    <property type="term" value="P:'de novo' IMP biosynthetic process"/>
    <property type="evidence" value="ECO:0007669"/>
    <property type="project" value="UniProtKB-UniPathway"/>
</dbReference>
<evidence type="ECO:0000256" key="5">
    <source>
        <dbReference type="ARBA" id="ARBA00012339"/>
    </source>
</evidence>
<evidence type="ECO:0000256" key="13">
    <source>
        <dbReference type="NCBIfam" id="TIGR00928"/>
    </source>
</evidence>
<evidence type="ECO:0000259" key="15">
    <source>
        <dbReference type="SMART" id="SM00998"/>
    </source>
</evidence>
<dbReference type="InterPro" id="IPR022761">
    <property type="entry name" value="Fumarate_lyase_N"/>
</dbReference>
<dbReference type="UniPathway" id="UPA00075">
    <property type="reaction ID" value="UER00336"/>
</dbReference>
<proteinExistence type="inferred from homology"/>
<dbReference type="PROSITE" id="PS00163">
    <property type="entry name" value="FUMARATE_LYASES"/>
    <property type="match status" value="1"/>
</dbReference>
<dbReference type="Pfam" id="PF10397">
    <property type="entry name" value="ADSL_C"/>
    <property type="match status" value="1"/>
</dbReference>
<feature type="domain" description="Adenylosuccinate lyase C-terminal" evidence="15">
    <location>
        <begin position="361"/>
        <end position="441"/>
    </location>
</feature>
<dbReference type="Gene3D" id="1.10.40.30">
    <property type="entry name" value="Fumarase/aspartase (C-terminal domain)"/>
    <property type="match status" value="1"/>
</dbReference>
<evidence type="ECO:0000256" key="7">
    <source>
        <dbReference type="ARBA" id="ARBA00022755"/>
    </source>
</evidence>
<dbReference type="AlphaFoldDB" id="A0A8J8PEU5"/>
<dbReference type="SMART" id="SM00998">
    <property type="entry name" value="ADSL_C"/>
    <property type="match status" value="1"/>
</dbReference>
<dbReference type="InterPro" id="IPR000362">
    <property type="entry name" value="Fumarate_lyase_fam"/>
</dbReference>
<dbReference type="Gene3D" id="1.20.200.10">
    <property type="entry name" value="Fumarase/aspartase (Central domain)"/>
    <property type="match status" value="1"/>
</dbReference>
<dbReference type="NCBIfam" id="TIGR00928">
    <property type="entry name" value="purB"/>
    <property type="match status" value="1"/>
</dbReference>
<comment type="pathway">
    <text evidence="1 14">Purine metabolism; IMP biosynthesis via de novo pathway; 5-amino-1-(5-phospho-D-ribosyl)imidazole-4-carboxamide from 5-amino-1-(5-phospho-D-ribosyl)imidazole-4-carboxylate: step 2/2.</text>
</comment>
<dbReference type="GO" id="GO:0004018">
    <property type="term" value="F:N6-(1,2-dicarboxyethyl)AMP AMP-lyase (fumarate-forming) activity"/>
    <property type="evidence" value="ECO:0007669"/>
    <property type="project" value="UniProtKB-UniRule"/>
</dbReference>
<evidence type="ECO:0000256" key="4">
    <source>
        <dbReference type="ARBA" id="ARBA00011668"/>
    </source>
</evidence>
<dbReference type="UniPathway" id="UPA00074">
    <property type="reaction ID" value="UER00132"/>
</dbReference>
<protein>
    <recommendedName>
        <fullName evidence="6 13">Adenylosuccinate lyase</fullName>
        <shortName evidence="14">ASL</shortName>
        <ecNumber evidence="5 13">4.3.2.2</ecNumber>
    </recommendedName>
    <alternativeName>
        <fullName evidence="11 14">Adenylosuccinase</fullName>
    </alternativeName>
</protein>
<evidence type="ECO:0000256" key="1">
    <source>
        <dbReference type="ARBA" id="ARBA00004706"/>
    </source>
</evidence>
<evidence type="ECO:0000256" key="14">
    <source>
        <dbReference type="RuleBase" id="RU361172"/>
    </source>
</evidence>
<gene>
    <name evidence="16" type="ORF">A3207_00190</name>
</gene>
<accession>A0A8J8PEU5</accession>
<dbReference type="PANTHER" id="PTHR43172">
    <property type="entry name" value="ADENYLOSUCCINATE LYASE"/>
    <property type="match status" value="1"/>
</dbReference>
<organism evidence="16 17">
    <name type="scientific">Candidatus Methanomassiliicoccus intestinalis</name>
    <dbReference type="NCBI Taxonomy" id="1406512"/>
    <lineage>
        <taxon>Archaea</taxon>
        <taxon>Methanobacteriati</taxon>
        <taxon>Thermoplasmatota</taxon>
        <taxon>Thermoplasmata</taxon>
        <taxon>Methanomassiliicoccales</taxon>
        <taxon>Methanomassiliicoccaceae</taxon>
        <taxon>Methanomassiliicoccus</taxon>
    </lineage>
</organism>
<dbReference type="RefSeq" id="WP_400204469.1">
    <property type="nucleotide sequence ID" value="NZ_CAYAYE010000041.1"/>
</dbReference>
<comment type="function">
    <text evidence="10">Catalyzes two reactions in de novo purine nucleotide biosynthesis. Catalyzes the breakdown of 5-aminoimidazole- (N-succinylocarboxamide) ribotide (SAICAR or 2-[5-amino-1-(5-phospho-beta-D-ribosyl)imidazole-4-carboxamido]succinate) to 5-aminoimidazole-4-carboxamide ribotide (AICAR or 5-amino-1-(5-phospho-beta-D-ribosyl)imidazole-4-carboxamide) and fumarate, and of adenylosuccinate (ADS or N(6)-(1,2-dicarboxyethyl)-AMP) to adenosine monophosphate (AMP) and fumarate.</text>
</comment>
<evidence type="ECO:0000256" key="6">
    <source>
        <dbReference type="ARBA" id="ARBA00017058"/>
    </source>
</evidence>
<evidence type="ECO:0000256" key="12">
    <source>
        <dbReference type="ARBA" id="ARBA00049115"/>
    </source>
</evidence>
<evidence type="ECO:0000313" key="16">
    <source>
        <dbReference type="EMBL" id="TQS84501.1"/>
    </source>
</evidence>
<dbReference type="PANTHER" id="PTHR43172:SF1">
    <property type="entry name" value="ADENYLOSUCCINATE LYASE"/>
    <property type="match status" value="1"/>
</dbReference>
<dbReference type="Gene3D" id="1.10.275.10">
    <property type="entry name" value="Fumarase/aspartase (N-terminal domain)"/>
    <property type="match status" value="1"/>
</dbReference>
<dbReference type="PRINTS" id="PR00145">
    <property type="entry name" value="ARGSUCLYASE"/>
</dbReference>
<dbReference type="InterPro" id="IPR024083">
    <property type="entry name" value="Fumarase/histidase_N"/>
</dbReference>
<dbReference type="SUPFAM" id="SSF48557">
    <property type="entry name" value="L-aspartase-like"/>
    <property type="match status" value="1"/>
</dbReference>
<dbReference type="CDD" id="cd01360">
    <property type="entry name" value="Adenylsuccinate_lyase_1"/>
    <property type="match status" value="1"/>
</dbReference>
<evidence type="ECO:0000256" key="8">
    <source>
        <dbReference type="ARBA" id="ARBA00023239"/>
    </source>
</evidence>
<dbReference type="GO" id="GO:0005829">
    <property type="term" value="C:cytosol"/>
    <property type="evidence" value="ECO:0007669"/>
    <property type="project" value="TreeGrafter"/>
</dbReference>